<dbReference type="Proteomes" id="UP000612055">
    <property type="component" value="Unassembled WGS sequence"/>
</dbReference>
<gene>
    <name evidence="1" type="ORF">HYH03_018387</name>
</gene>
<sequence>MGNVSQERLSERLMGLADMMVEDLRVAFSQATGLPLESVSRSSSFPEALYGEKVFTHLRGAGGEGGGTALRRAMRK</sequence>
<evidence type="ECO:0000313" key="1">
    <source>
        <dbReference type="EMBL" id="KAG2482707.1"/>
    </source>
</evidence>
<comment type="caution">
    <text evidence="1">The sequence shown here is derived from an EMBL/GenBank/DDBJ whole genome shotgun (WGS) entry which is preliminary data.</text>
</comment>
<organism evidence="1 2">
    <name type="scientific">Edaphochlamys debaryana</name>
    <dbReference type="NCBI Taxonomy" id="47281"/>
    <lineage>
        <taxon>Eukaryota</taxon>
        <taxon>Viridiplantae</taxon>
        <taxon>Chlorophyta</taxon>
        <taxon>core chlorophytes</taxon>
        <taxon>Chlorophyceae</taxon>
        <taxon>CS clade</taxon>
        <taxon>Chlamydomonadales</taxon>
        <taxon>Chlamydomonadales incertae sedis</taxon>
        <taxon>Edaphochlamys</taxon>
    </lineage>
</organism>
<keyword evidence="2" id="KW-1185">Reference proteome</keyword>
<proteinExistence type="predicted"/>
<evidence type="ECO:0000313" key="2">
    <source>
        <dbReference type="Proteomes" id="UP000612055"/>
    </source>
</evidence>
<protein>
    <submittedName>
        <fullName evidence="1">Uncharacterized protein</fullName>
    </submittedName>
</protein>
<reference evidence="1" key="1">
    <citation type="journal article" date="2020" name="bioRxiv">
        <title>Comparative genomics of Chlamydomonas.</title>
        <authorList>
            <person name="Craig R.J."/>
            <person name="Hasan A.R."/>
            <person name="Ness R.W."/>
            <person name="Keightley P.D."/>
        </authorList>
    </citation>
    <scope>NUCLEOTIDE SEQUENCE</scope>
    <source>
        <strain evidence="1">CCAP 11/70</strain>
    </source>
</reference>
<accession>A0A835XGM9</accession>
<feature type="non-terminal residue" evidence="1">
    <location>
        <position position="76"/>
    </location>
</feature>
<dbReference type="EMBL" id="JAEHOE010000206">
    <property type="protein sequence ID" value="KAG2482707.1"/>
    <property type="molecule type" value="Genomic_DNA"/>
</dbReference>
<dbReference type="AlphaFoldDB" id="A0A835XGM9"/>
<name>A0A835XGM9_9CHLO</name>